<proteinExistence type="predicted"/>
<accession>A0A1M7KVR9</accession>
<evidence type="ECO:0000313" key="2">
    <source>
        <dbReference type="EMBL" id="SHM69616.1"/>
    </source>
</evidence>
<dbReference type="EMBL" id="FRCB01000012">
    <property type="protein sequence ID" value="SHM69616.1"/>
    <property type="molecule type" value="Genomic_DNA"/>
</dbReference>
<dbReference type="RefSeq" id="WP_149780793.1">
    <property type="nucleotide sequence ID" value="NZ_FRCB01000012.1"/>
</dbReference>
<dbReference type="InterPro" id="IPR010344">
    <property type="entry name" value="YbjH"/>
</dbReference>
<evidence type="ECO:0000256" key="1">
    <source>
        <dbReference type="SAM" id="SignalP"/>
    </source>
</evidence>
<protein>
    <submittedName>
        <fullName evidence="2">Exopolysaccharide biosynthesis protein YbjH</fullName>
    </submittedName>
</protein>
<evidence type="ECO:0000313" key="3">
    <source>
        <dbReference type="Proteomes" id="UP000322545"/>
    </source>
</evidence>
<name>A0A1M7KVR9_9RHOB</name>
<keyword evidence="1" id="KW-0732">Signal</keyword>
<dbReference type="Proteomes" id="UP000322545">
    <property type="component" value="Unassembled WGS sequence"/>
</dbReference>
<reference evidence="2 3" key="1">
    <citation type="submission" date="2016-11" db="EMBL/GenBank/DDBJ databases">
        <authorList>
            <person name="Varghese N."/>
            <person name="Submissions S."/>
        </authorList>
    </citation>
    <scope>NUCLEOTIDE SEQUENCE [LARGE SCALE GENOMIC DNA]</scope>
    <source>
        <strain evidence="2 3">DSM 28249</strain>
    </source>
</reference>
<feature type="signal peptide" evidence="1">
    <location>
        <begin position="1"/>
        <end position="32"/>
    </location>
</feature>
<dbReference type="AlphaFoldDB" id="A0A1M7KVR9"/>
<keyword evidence="3" id="KW-1185">Reference proteome</keyword>
<gene>
    <name evidence="2" type="ORF">SAMN05443432_11243</name>
</gene>
<feature type="chain" id="PRO_5012003055" evidence="1">
    <location>
        <begin position="33"/>
        <end position="707"/>
    </location>
</feature>
<dbReference type="Pfam" id="PF06082">
    <property type="entry name" value="YjbH"/>
    <property type="match status" value="1"/>
</dbReference>
<sequence length="707" mass="78267">MRALRSQIAITPALSSALVGAAHLWSTTAAQADPGFSVYGTPGLIEMPTAEVMDDGQLAFTFSQFADTSKTTLFFQFLPYVYGAFRYSVIDNFVGGTSANYDRSFDLHIQLAEERGLRPAIAVGLRDFLGTGIYSSEYLVATKSITPNFSATAGIGWGRLGSRNEFSNPLGVLADRFDTRPPIDVGQGGEVNTNVWFRGDAAFFGGLNWNVTDQLSLALEYSSDNYETERARGAGTLDSPINFGAKYRFQSGWSLAGYVNGGETFGAQLSFDLNPKRPNFNAGAEGEGPALAPRLPLAATSWNIPLGKRAPGQEMDLETALRAQGIQLDGVRQEGDTVFLEIENRQWLKQAQTVGRAARVLARMTPETVRTFVIILRKKGVPITSVNLKRRDLYELENDLDGAWRSYTRAVIEDAPAGPALAPIPAGRQFEYSFSPYFRFSFFDPDEPLRYEFGPQLNLSYRPIEGLTFSTNLRYPLYSTIDDATRTSDSVLPRVRTDTVLYSQQSDFEINTLTAEYLFRPSEDLFGRVTAGYLETMYAGLSGELLWAPTASRLALGVELNYARKRDFDGLLGLQSYDVVTGHASAYYDFGNDFYGQVDAGRYLAGDWGATFTLKREFNSGIRVGGFFTLTDVPFSEFGEGSFDKGITFEIPLSWVTGQPSANRFGTTIRPITRDGGARLDVSTRLYEFIRDSRAEELKDGWGRFYR</sequence>
<organism evidence="2 3">
    <name type="scientific">Roseovarius litoreus</name>
    <dbReference type="NCBI Taxonomy" id="1155722"/>
    <lineage>
        <taxon>Bacteria</taxon>
        <taxon>Pseudomonadati</taxon>
        <taxon>Pseudomonadota</taxon>
        <taxon>Alphaproteobacteria</taxon>
        <taxon>Rhodobacterales</taxon>
        <taxon>Roseobacteraceae</taxon>
        <taxon>Roseovarius</taxon>
    </lineage>
</organism>